<comment type="caution">
    <text evidence="1">The sequence shown here is derived from an EMBL/GenBank/DDBJ whole genome shotgun (WGS) entry which is preliminary data.</text>
</comment>
<name>N9M356_9GAMM</name>
<sequence length="131" mass="14929">MKVDTKKVLFKSLFLFILLVSQTIYAEARSTICRVSVKDKNLHIGICFIESSNDSSYYLSGKTLSYKTGMKKIGIKILEKNKAWIQIEMSSGELYDWGVTVRSSVRPGCWVGLQSDFKVCALQFRPNLFKN</sequence>
<reference evidence="1 2" key="1">
    <citation type="submission" date="2013-02" db="EMBL/GenBank/DDBJ databases">
        <title>The Genome Sequence of Acinetobacter sp. NIPH 713.</title>
        <authorList>
            <consortium name="The Broad Institute Genome Sequencing Platform"/>
            <consortium name="The Broad Institute Genome Sequencing Center for Infectious Disease"/>
            <person name="Cerqueira G."/>
            <person name="Feldgarden M."/>
            <person name="Courvalin P."/>
            <person name="Perichon B."/>
            <person name="Grillot-Courvalin C."/>
            <person name="Clermont D."/>
            <person name="Rocha E."/>
            <person name="Yoon E.-J."/>
            <person name="Nemec A."/>
            <person name="Walker B."/>
            <person name="Young S.K."/>
            <person name="Zeng Q."/>
            <person name="Gargeya S."/>
            <person name="Fitzgerald M."/>
            <person name="Haas B."/>
            <person name="Abouelleil A."/>
            <person name="Alvarado L."/>
            <person name="Arachchi H.M."/>
            <person name="Berlin A.M."/>
            <person name="Chapman S.B."/>
            <person name="Dewar J."/>
            <person name="Goldberg J."/>
            <person name="Griggs A."/>
            <person name="Gujja S."/>
            <person name="Hansen M."/>
            <person name="Howarth C."/>
            <person name="Imamovic A."/>
            <person name="Larimer J."/>
            <person name="McCowan C."/>
            <person name="Murphy C."/>
            <person name="Neiman D."/>
            <person name="Pearson M."/>
            <person name="Priest M."/>
            <person name="Roberts A."/>
            <person name="Saif S."/>
            <person name="Shea T."/>
            <person name="Sisk P."/>
            <person name="Sykes S."/>
            <person name="Wortman J."/>
            <person name="Nusbaum C."/>
            <person name="Birren B."/>
        </authorList>
    </citation>
    <scope>NUCLEOTIDE SEQUENCE [LARGE SCALE GENOMIC DNA]</scope>
    <source>
        <strain evidence="1 2">NIPH 713</strain>
    </source>
</reference>
<accession>N9M356</accession>
<dbReference type="Proteomes" id="UP000023774">
    <property type="component" value="Unassembled WGS sequence"/>
</dbReference>
<keyword evidence="2" id="KW-1185">Reference proteome</keyword>
<protein>
    <submittedName>
        <fullName evidence="1">Uncharacterized protein</fullName>
    </submittedName>
</protein>
<gene>
    <name evidence="1" type="ORF">F906_02894</name>
</gene>
<dbReference type="EMBL" id="APRJ01000019">
    <property type="protein sequence ID" value="ENW85106.1"/>
    <property type="molecule type" value="Genomic_DNA"/>
</dbReference>
<organism evidence="1 2">
    <name type="scientific">Acinetobacter pseudolwoffii</name>
    <dbReference type="NCBI Taxonomy" id="2053287"/>
    <lineage>
        <taxon>Bacteria</taxon>
        <taxon>Pseudomonadati</taxon>
        <taxon>Pseudomonadota</taxon>
        <taxon>Gammaproteobacteria</taxon>
        <taxon>Moraxellales</taxon>
        <taxon>Moraxellaceae</taxon>
        <taxon>Acinetobacter</taxon>
    </lineage>
</organism>
<proteinExistence type="predicted"/>
<evidence type="ECO:0000313" key="2">
    <source>
        <dbReference type="Proteomes" id="UP000023774"/>
    </source>
</evidence>
<evidence type="ECO:0000313" key="1">
    <source>
        <dbReference type="EMBL" id="ENW85106.1"/>
    </source>
</evidence>
<dbReference type="RefSeq" id="WP_005167207.1">
    <property type="nucleotide sequence ID" value="NZ_KB850028.1"/>
</dbReference>
<dbReference type="HOGENOM" id="CLU_1923015_0_0_6"/>
<dbReference type="AlphaFoldDB" id="N9M356"/>